<name>A0A1V1PFX7_9BACT</name>
<keyword evidence="1" id="KW-0732">Signal</keyword>
<dbReference type="PANTHER" id="PTHR23303:SF14">
    <property type="entry name" value="BOS COMPLEX SUBUNIT NOMO1-RELATED"/>
    <property type="match status" value="1"/>
</dbReference>
<organism evidence="2 3">
    <name type="scientific">Candidatus Magnetoglobus multicellularis str. Araruama</name>
    <dbReference type="NCBI Taxonomy" id="890399"/>
    <lineage>
        <taxon>Bacteria</taxon>
        <taxon>Pseudomonadati</taxon>
        <taxon>Thermodesulfobacteriota</taxon>
        <taxon>Desulfobacteria</taxon>
        <taxon>Desulfobacterales</taxon>
        <taxon>Desulfobacteraceae</taxon>
        <taxon>Candidatus Magnetoglobus</taxon>
    </lineage>
</organism>
<dbReference type="Pfam" id="PF13620">
    <property type="entry name" value="CarboxypepD_reg"/>
    <property type="match status" value="2"/>
</dbReference>
<protein>
    <submittedName>
        <fullName evidence="2">Uncharacterized protein</fullName>
    </submittedName>
</protein>
<evidence type="ECO:0000313" key="2">
    <source>
        <dbReference type="EMBL" id="ETR73684.1"/>
    </source>
</evidence>
<dbReference type="SUPFAM" id="SSF49452">
    <property type="entry name" value="Starch-binding domain-like"/>
    <property type="match status" value="2"/>
</dbReference>
<dbReference type="EMBL" id="ATBP01000044">
    <property type="protein sequence ID" value="ETR73684.1"/>
    <property type="molecule type" value="Genomic_DNA"/>
</dbReference>
<comment type="caution">
    <text evidence="2">The sequence shown here is derived from an EMBL/GenBank/DDBJ whole genome shotgun (WGS) entry which is preliminary data.</text>
</comment>
<dbReference type="InterPro" id="IPR013784">
    <property type="entry name" value="Carb-bd-like_fold"/>
</dbReference>
<dbReference type="PANTHER" id="PTHR23303">
    <property type="entry name" value="CARBOXYPEPTIDASE REGULATORY REGION-CONTAINING"/>
    <property type="match status" value="1"/>
</dbReference>
<dbReference type="Proteomes" id="UP000189670">
    <property type="component" value="Unassembled WGS sequence"/>
</dbReference>
<dbReference type="SUPFAM" id="SSF117074">
    <property type="entry name" value="Hypothetical protein PA1324"/>
    <property type="match status" value="1"/>
</dbReference>
<reference evidence="3" key="1">
    <citation type="submission" date="2012-11" db="EMBL/GenBank/DDBJ databases">
        <authorList>
            <person name="Lucero-Rivera Y.E."/>
            <person name="Tovar-Ramirez D."/>
        </authorList>
    </citation>
    <scope>NUCLEOTIDE SEQUENCE [LARGE SCALE GENOMIC DNA]</scope>
    <source>
        <strain evidence="3">Araruama</strain>
    </source>
</reference>
<dbReference type="GO" id="GO:0030246">
    <property type="term" value="F:carbohydrate binding"/>
    <property type="evidence" value="ECO:0007669"/>
    <property type="project" value="InterPro"/>
</dbReference>
<sequence length="1322" mass="143525">MPTGIGITNCEVAIVVPGKDPLKITTTDEDGNFSFVELPLEEHLHLAVHPDQESLYFPTHTKEPLSTIEDNANVELTLYTGILVGKLQRQSVEGIEGVEISLFNDDAFILTHSTSTGDYTLTGIPAGEYYLSAWFEKTGTEFFFANAGTTVDIDDAQKISITAGTNKENPYIANMILETGVTISGRVEDSNGDPVPDILVNAWSEGLMVGGNATTNGSGDYTITALPESDANTSNYIVEIHPEGKPYQAFNRKNNPEDANLVPAPSSDINFVIQTGLSIAGTVTLTTELSQDEKIEIIARSKKANIEHFTQADANGKYTLTGLPPANDYIVFAHAPGYPIQFYDGQQDVDDAKPIDLSYDDASDIDFDISNNYYITGSVSGPSFDPTKDDPVWVHVWSESTKTGGDVPTKSDGTYEIFGLVDTGDYIIYILDPRFGQAYYRDDGTTVYSYIELNFEEGAAKGIPPSETLRNIALPTELYSIKGKVTLNGQPFPGIQIEAWSGEDGGHWKSTLSVSHLDKDDANFELTGLVPETYEINIISEKYILDNPVMVTVTNGDVLNVDLSIQNPDRSISGTIYNLAAGSRVWISAFSESEDYAEEIMKVGSGNDIPITYTISGLKPAVDYVVHLHALDYPDILYNAKTSWFKANRVNLSNGIKSGIDFTLSTNLASISGKVNVPNNAQKGEEIWIDAFSDALASSSATMISVAETCTNIDGCDYVYTINGLKKGDDYVVVVNSDKYSTLFYDNQSSMRNITPVDISTGDSEGINFTLNTGYYIDGTIKDNNGEALSGIEVEAWSESTNSWGIAKSGSDGSFYIEGLSSASDFVVQAFIPDEPPFIYKSNENHTRDIDYATPVPSKSEGSTSVEIVIVSGYTVSGLVQNESGKGIQGVIVAIESQTQNIENHAKTNDAGIYTIKGLPGNISYNIAAEPGPSSTYMRKERTITIDDSSITVNFTLSEGFEVSGIIRNESNIPIAEAEVFLRSDATGYEEWAVTDVDGEYSFNGVPEGSDYDIMVETQEEYLIYIKNDLAVTGHLIQTTQTNITLEAAAGNIRGYVFNDSSIALSNVIIYINSDNADFQRFDITTNNKGYYEANGLPNANDYIVVAIPDTYTQYAEESVSGKSPGDVVNFELSSGGTISGVVQTSAGTKLEGVLVTLDSVSLQVTNEMTRTDTSGNYEFNSLKNSSASDYIVTVYPEDIGYPVTDRTGLNIGQTVDFNLTKGSQTTISGSLKDNNDANPTMPVMIRIYTSVGNIRVGQSFVQEDGTFEFTSLDASQEYVLRFLTQDGTLKHFVGENGTLNNDSPGTFSTGTEISVRYDGIW</sequence>
<dbReference type="SUPFAM" id="SSF49464">
    <property type="entry name" value="Carboxypeptidase regulatory domain-like"/>
    <property type="match status" value="5"/>
</dbReference>
<proteinExistence type="predicted"/>
<evidence type="ECO:0000256" key="1">
    <source>
        <dbReference type="ARBA" id="ARBA00022729"/>
    </source>
</evidence>
<evidence type="ECO:0000313" key="3">
    <source>
        <dbReference type="Proteomes" id="UP000189670"/>
    </source>
</evidence>
<dbReference type="Gene3D" id="2.60.40.1120">
    <property type="entry name" value="Carboxypeptidase-like, regulatory domain"/>
    <property type="match status" value="2"/>
</dbReference>
<dbReference type="InterPro" id="IPR051417">
    <property type="entry name" value="SDr/BOS_complex"/>
</dbReference>
<gene>
    <name evidence="2" type="ORF">OMM_06788</name>
</gene>
<accession>A0A1V1PFX7</accession>
<dbReference type="InterPro" id="IPR008969">
    <property type="entry name" value="CarboxyPept-like_regulatory"/>
</dbReference>